<dbReference type="Proteomes" id="UP000647424">
    <property type="component" value="Unassembled WGS sequence"/>
</dbReference>
<evidence type="ECO:0000259" key="2">
    <source>
        <dbReference type="Pfam" id="PF00892"/>
    </source>
</evidence>
<organism evidence="3 4">
    <name type="scientific">Limnohabitans radicicola</name>
    <dbReference type="NCBI Taxonomy" id="2771427"/>
    <lineage>
        <taxon>Bacteria</taxon>
        <taxon>Pseudomonadati</taxon>
        <taxon>Pseudomonadota</taxon>
        <taxon>Betaproteobacteria</taxon>
        <taxon>Burkholderiales</taxon>
        <taxon>Comamonadaceae</taxon>
        <taxon>Limnohabitans</taxon>
    </lineage>
</organism>
<dbReference type="Pfam" id="PF00892">
    <property type="entry name" value="EamA"/>
    <property type="match status" value="1"/>
</dbReference>
<feature type="transmembrane region" description="Helical" evidence="1">
    <location>
        <begin position="279"/>
        <end position="296"/>
    </location>
</feature>
<dbReference type="AlphaFoldDB" id="A0A927ILB7"/>
<feature type="transmembrane region" description="Helical" evidence="1">
    <location>
        <begin position="252"/>
        <end position="273"/>
    </location>
</feature>
<dbReference type="GO" id="GO:0016020">
    <property type="term" value="C:membrane"/>
    <property type="evidence" value="ECO:0007669"/>
    <property type="project" value="InterPro"/>
</dbReference>
<reference evidence="3" key="1">
    <citation type="submission" date="2020-09" db="EMBL/GenBank/DDBJ databases">
        <title>Genome seq and assembly of Limnohabitants sp.</title>
        <authorList>
            <person name="Chhetri G."/>
        </authorList>
    </citation>
    <scope>NUCLEOTIDE SEQUENCE</scope>
    <source>
        <strain evidence="3">JUR4</strain>
    </source>
</reference>
<feature type="transmembrane region" description="Helical" evidence="1">
    <location>
        <begin position="220"/>
        <end position="240"/>
    </location>
</feature>
<gene>
    <name evidence="3" type="ORF">IC609_05560</name>
</gene>
<feature type="transmembrane region" description="Helical" evidence="1">
    <location>
        <begin position="156"/>
        <end position="177"/>
    </location>
</feature>
<protein>
    <submittedName>
        <fullName evidence="3">DMT family transporter</fullName>
    </submittedName>
</protein>
<keyword evidence="1" id="KW-0472">Membrane</keyword>
<accession>A0A927ILB7</accession>
<dbReference type="RefSeq" id="WP_191818427.1">
    <property type="nucleotide sequence ID" value="NZ_JACYFT010000001.1"/>
</dbReference>
<feature type="transmembrane region" description="Helical" evidence="1">
    <location>
        <begin position="189"/>
        <end position="208"/>
    </location>
</feature>
<keyword evidence="1" id="KW-1133">Transmembrane helix</keyword>
<dbReference type="SUPFAM" id="SSF103481">
    <property type="entry name" value="Multidrug resistance efflux transporter EmrE"/>
    <property type="match status" value="2"/>
</dbReference>
<dbReference type="PANTHER" id="PTHR22911">
    <property type="entry name" value="ACYL-MALONYL CONDENSING ENZYME-RELATED"/>
    <property type="match status" value="1"/>
</dbReference>
<dbReference type="InterPro" id="IPR000620">
    <property type="entry name" value="EamA_dom"/>
</dbReference>
<feature type="transmembrane region" description="Helical" evidence="1">
    <location>
        <begin position="12"/>
        <end position="32"/>
    </location>
</feature>
<sequence length="301" mass="31859">MAPSPVAIPPQSLAVAGLLLNAFVWGVCWWPFKQLEALGLHPLWATALVYAFVFATLTVSLWHSGRLQSWRKHPGLWWLLLASGLTNVGFNWAVTVGDVVRVVLLFYLMPAWSVLVAWMLLGDHPRPMALARLVLALAGLVIVLKPPETPWPVPESLADVLALASGFTFAVTNALLLKLKDSPGASRTLAMFGGGAVMATAAALLGLATGVVNAGPGPTWAWLPLIALLGTSFLLGNLALQYGAARLAAHTTALVMLSEVLFASVSSVILGASQWDDRTLWGGALILLAALLSVIGNSHKD</sequence>
<dbReference type="InterPro" id="IPR037185">
    <property type="entry name" value="EmrE-like"/>
</dbReference>
<feature type="domain" description="EamA" evidence="2">
    <location>
        <begin position="14"/>
        <end position="144"/>
    </location>
</feature>
<feature type="transmembrane region" description="Helical" evidence="1">
    <location>
        <begin position="75"/>
        <end position="94"/>
    </location>
</feature>
<evidence type="ECO:0000313" key="3">
    <source>
        <dbReference type="EMBL" id="MBD8050001.1"/>
    </source>
</evidence>
<proteinExistence type="predicted"/>
<evidence type="ECO:0000313" key="4">
    <source>
        <dbReference type="Proteomes" id="UP000647424"/>
    </source>
</evidence>
<evidence type="ECO:0000256" key="1">
    <source>
        <dbReference type="SAM" id="Phobius"/>
    </source>
</evidence>
<keyword evidence="1" id="KW-0812">Transmembrane</keyword>
<feature type="transmembrane region" description="Helical" evidence="1">
    <location>
        <begin position="100"/>
        <end position="121"/>
    </location>
</feature>
<name>A0A927ILB7_9BURK</name>
<dbReference type="EMBL" id="JACYFT010000001">
    <property type="protein sequence ID" value="MBD8050001.1"/>
    <property type="molecule type" value="Genomic_DNA"/>
</dbReference>
<feature type="transmembrane region" description="Helical" evidence="1">
    <location>
        <begin position="128"/>
        <end position="144"/>
    </location>
</feature>
<keyword evidence="4" id="KW-1185">Reference proteome</keyword>
<comment type="caution">
    <text evidence="3">The sequence shown here is derived from an EMBL/GenBank/DDBJ whole genome shotgun (WGS) entry which is preliminary data.</text>
</comment>
<feature type="transmembrane region" description="Helical" evidence="1">
    <location>
        <begin position="44"/>
        <end position="63"/>
    </location>
</feature>